<evidence type="ECO:0000313" key="20">
    <source>
        <dbReference type="EMBL" id="KAG6507202.1"/>
    </source>
</evidence>
<dbReference type="CDD" id="cd14066">
    <property type="entry name" value="STKc_IRAK"/>
    <property type="match status" value="1"/>
</dbReference>
<comment type="catalytic activity">
    <reaction evidence="14">
        <text>L-threonyl-[protein] + ATP = O-phospho-L-threonyl-[protein] + ADP + H(+)</text>
        <dbReference type="Rhea" id="RHEA:46608"/>
        <dbReference type="Rhea" id="RHEA-COMP:11060"/>
        <dbReference type="Rhea" id="RHEA-COMP:11605"/>
        <dbReference type="ChEBI" id="CHEBI:15378"/>
        <dbReference type="ChEBI" id="CHEBI:30013"/>
        <dbReference type="ChEBI" id="CHEBI:30616"/>
        <dbReference type="ChEBI" id="CHEBI:61977"/>
        <dbReference type="ChEBI" id="CHEBI:456216"/>
        <dbReference type="EC" id="2.7.11.1"/>
    </reaction>
</comment>
<keyword evidence="11 17" id="KW-0472">Membrane</keyword>
<dbReference type="PROSITE" id="PS50011">
    <property type="entry name" value="PROTEIN_KINASE_DOM"/>
    <property type="match status" value="1"/>
</dbReference>
<keyword evidence="12" id="KW-0675">Receptor</keyword>
<keyword evidence="7 16" id="KW-0547">Nucleotide-binding</keyword>
<dbReference type="PROSITE" id="PS00107">
    <property type="entry name" value="PROTEIN_KINASE_ATP"/>
    <property type="match status" value="1"/>
</dbReference>
<evidence type="ECO:0000256" key="8">
    <source>
        <dbReference type="ARBA" id="ARBA00022777"/>
    </source>
</evidence>
<dbReference type="InterPro" id="IPR017441">
    <property type="entry name" value="Protein_kinase_ATP_BS"/>
</dbReference>
<evidence type="ECO:0000256" key="7">
    <source>
        <dbReference type="ARBA" id="ARBA00022741"/>
    </source>
</evidence>
<evidence type="ECO:0000256" key="14">
    <source>
        <dbReference type="ARBA" id="ARBA00047899"/>
    </source>
</evidence>
<keyword evidence="5 17" id="KW-0812">Transmembrane</keyword>
<evidence type="ECO:0000256" key="4">
    <source>
        <dbReference type="ARBA" id="ARBA00022679"/>
    </source>
</evidence>
<dbReference type="GO" id="GO:0004674">
    <property type="term" value="F:protein serine/threonine kinase activity"/>
    <property type="evidence" value="ECO:0007669"/>
    <property type="project" value="UniProtKB-KW"/>
</dbReference>
<evidence type="ECO:0000259" key="19">
    <source>
        <dbReference type="PROSITE" id="PS50011"/>
    </source>
</evidence>
<dbReference type="FunFam" id="3.30.200.20:FF:000492">
    <property type="entry name" value="probable receptor-like protein kinase At1g11050"/>
    <property type="match status" value="1"/>
</dbReference>
<organism evidence="20 21">
    <name type="scientific">Zingiber officinale</name>
    <name type="common">Ginger</name>
    <name type="synonym">Amomum zingiber</name>
    <dbReference type="NCBI Taxonomy" id="94328"/>
    <lineage>
        <taxon>Eukaryota</taxon>
        <taxon>Viridiplantae</taxon>
        <taxon>Streptophyta</taxon>
        <taxon>Embryophyta</taxon>
        <taxon>Tracheophyta</taxon>
        <taxon>Spermatophyta</taxon>
        <taxon>Magnoliopsida</taxon>
        <taxon>Liliopsida</taxon>
        <taxon>Zingiberales</taxon>
        <taxon>Zingiberaceae</taxon>
        <taxon>Zingiber</taxon>
    </lineage>
</organism>
<comment type="caution">
    <text evidence="20">The sequence shown here is derived from an EMBL/GenBank/DDBJ whole genome shotgun (WGS) entry which is preliminary data.</text>
</comment>
<evidence type="ECO:0000256" key="9">
    <source>
        <dbReference type="ARBA" id="ARBA00022840"/>
    </source>
</evidence>
<accession>A0A8J5LAY1</accession>
<dbReference type="Proteomes" id="UP000734854">
    <property type="component" value="Unassembled WGS sequence"/>
</dbReference>
<reference evidence="20 21" key="1">
    <citation type="submission" date="2020-08" db="EMBL/GenBank/DDBJ databases">
        <title>Plant Genome Project.</title>
        <authorList>
            <person name="Zhang R.-G."/>
        </authorList>
    </citation>
    <scope>NUCLEOTIDE SEQUENCE [LARGE SCALE GENOMIC DNA]</scope>
    <source>
        <tissue evidence="20">Rhizome</tissue>
    </source>
</reference>
<feature type="transmembrane region" description="Helical" evidence="17">
    <location>
        <begin position="561"/>
        <end position="579"/>
    </location>
</feature>
<keyword evidence="9 16" id="KW-0067">ATP-binding</keyword>
<name>A0A8J5LAY1_ZINOF</name>
<comment type="subcellular location">
    <subcellularLocation>
        <location evidence="1">Membrane</location>
        <topology evidence="1">Single-pass type I membrane protein</topology>
    </subcellularLocation>
</comment>
<keyword evidence="21" id="KW-1185">Reference proteome</keyword>
<protein>
    <recommendedName>
        <fullName evidence="2">non-specific serine/threonine protein kinase</fullName>
        <ecNumber evidence="2">2.7.11.1</ecNumber>
    </recommendedName>
</protein>
<evidence type="ECO:0000256" key="5">
    <source>
        <dbReference type="ARBA" id="ARBA00022692"/>
    </source>
</evidence>
<dbReference type="InterPro" id="IPR008271">
    <property type="entry name" value="Ser/Thr_kinase_AS"/>
</dbReference>
<dbReference type="EMBL" id="JACMSC010000009">
    <property type="protein sequence ID" value="KAG6507202.1"/>
    <property type="molecule type" value="Genomic_DNA"/>
</dbReference>
<dbReference type="Pfam" id="PF00069">
    <property type="entry name" value="Pkinase"/>
    <property type="match status" value="1"/>
</dbReference>
<keyword evidence="6 18" id="KW-0732">Signal</keyword>
<dbReference type="PANTHER" id="PTHR47989">
    <property type="entry name" value="OS01G0750732 PROTEIN"/>
    <property type="match status" value="1"/>
</dbReference>
<keyword evidence="13" id="KW-0325">Glycoprotein</keyword>
<dbReference type="FunFam" id="1.10.510.10:FF:000287">
    <property type="entry name" value="probable LRR receptor-like serine/threonine-protein kinase RKF3"/>
    <property type="match status" value="1"/>
</dbReference>
<evidence type="ECO:0000313" key="21">
    <source>
        <dbReference type="Proteomes" id="UP000734854"/>
    </source>
</evidence>
<evidence type="ECO:0000256" key="17">
    <source>
        <dbReference type="SAM" id="Phobius"/>
    </source>
</evidence>
<keyword evidence="8" id="KW-0418">Kinase</keyword>
<dbReference type="PROSITE" id="PS00108">
    <property type="entry name" value="PROTEIN_KINASE_ST"/>
    <property type="match status" value="1"/>
</dbReference>
<dbReference type="EC" id="2.7.11.1" evidence="2"/>
<feature type="domain" description="Protein kinase" evidence="19">
    <location>
        <begin position="297"/>
        <end position="632"/>
    </location>
</feature>
<dbReference type="Pfam" id="PF19160">
    <property type="entry name" value="SPARK"/>
    <property type="match status" value="1"/>
</dbReference>
<evidence type="ECO:0000256" key="16">
    <source>
        <dbReference type="PROSITE-ProRule" id="PRU10141"/>
    </source>
</evidence>
<evidence type="ECO:0000256" key="18">
    <source>
        <dbReference type="SAM" id="SignalP"/>
    </source>
</evidence>
<dbReference type="AlphaFoldDB" id="A0A8J5LAY1"/>
<proteinExistence type="predicted"/>
<keyword evidence="4" id="KW-0808">Transferase</keyword>
<feature type="transmembrane region" description="Helical" evidence="17">
    <location>
        <begin position="228"/>
        <end position="252"/>
    </location>
</feature>
<feature type="signal peptide" evidence="18">
    <location>
        <begin position="1"/>
        <end position="22"/>
    </location>
</feature>
<gene>
    <name evidence="20" type="ORF">ZIOFF_032543</name>
</gene>
<dbReference type="PANTHER" id="PTHR47989:SF62">
    <property type="entry name" value="OS05G0423500 PROTEIN"/>
    <property type="match status" value="1"/>
</dbReference>
<keyword evidence="10 17" id="KW-1133">Transmembrane helix</keyword>
<evidence type="ECO:0000256" key="15">
    <source>
        <dbReference type="ARBA" id="ARBA00048679"/>
    </source>
</evidence>
<evidence type="ECO:0000256" key="10">
    <source>
        <dbReference type="ARBA" id="ARBA00022989"/>
    </source>
</evidence>
<evidence type="ECO:0000256" key="2">
    <source>
        <dbReference type="ARBA" id="ARBA00012513"/>
    </source>
</evidence>
<evidence type="ECO:0000256" key="11">
    <source>
        <dbReference type="ARBA" id="ARBA00023136"/>
    </source>
</evidence>
<dbReference type="GO" id="GO:0016020">
    <property type="term" value="C:membrane"/>
    <property type="evidence" value="ECO:0007669"/>
    <property type="project" value="UniProtKB-SubCell"/>
</dbReference>
<evidence type="ECO:0000256" key="6">
    <source>
        <dbReference type="ARBA" id="ARBA00022729"/>
    </source>
</evidence>
<feature type="binding site" evidence="16">
    <location>
        <position position="326"/>
    </location>
    <ligand>
        <name>ATP</name>
        <dbReference type="ChEBI" id="CHEBI:30616"/>
    </ligand>
</feature>
<sequence>MGAMWRCLFCFLLLQSLPEVNMAVAAESTCPLNLSFVSTFPWDDATCLPPTTNLTDCCLTLLSLFGMGTAQRLHDTGFFRLPDDPTAAACLSDYQSNISAARPHLSPSIVSTCFPSPDQFISTCAGIHTVRDWNARIGNSSSLNAACDGDLTDLARCDACVRAGFNVTAALTALDGNTSSATRCFYLTVIYASGVVNQLGPEDPRAASCILGLALSSPAPNRHKSHSAAIFASVFGALGFLLVVGAIALFAWRYRFKKKKKNSISTLSGKSSRSYPRPNTGSIWFDIQELEKATAGFSQGNFIGRGGFGVVYKGTLPDGTMVAVKKVLEPDVDGGDEEFRNEVEIISHLRHRNLVSLRGCCISQDDNAEEGKQRYLVFDYMPNGSLNDHIFGNSGRMRKPLTWSQRKSIVLDVAKGLVYLHYGVKPAIYHRDVKATNILLDGEMRARVADFGLAKQSKEGESHLTTRVAGTHGYLAPEYALYGQLTEKSDVYSFGVLLLEIMSGRRALDMSAPANMVLITDWAWTLIKEGRTEEVFDAALTRNEDDDGRPRQLPKGVMERFVLVGVLCAHVMVAVRPTILEALKMLEGDVEVPEVPDRPPAIALASVYGDGSTFAVSPASTGRSLDTREMLR</sequence>
<comment type="catalytic activity">
    <reaction evidence="15">
        <text>L-seryl-[protein] + ATP = O-phospho-L-seryl-[protein] + ADP + H(+)</text>
        <dbReference type="Rhea" id="RHEA:17989"/>
        <dbReference type="Rhea" id="RHEA-COMP:9863"/>
        <dbReference type="Rhea" id="RHEA-COMP:11604"/>
        <dbReference type="ChEBI" id="CHEBI:15378"/>
        <dbReference type="ChEBI" id="CHEBI:29999"/>
        <dbReference type="ChEBI" id="CHEBI:30616"/>
        <dbReference type="ChEBI" id="CHEBI:83421"/>
        <dbReference type="ChEBI" id="CHEBI:456216"/>
        <dbReference type="EC" id="2.7.11.1"/>
    </reaction>
</comment>
<evidence type="ECO:0000256" key="3">
    <source>
        <dbReference type="ARBA" id="ARBA00022527"/>
    </source>
</evidence>
<dbReference type="GO" id="GO:0005524">
    <property type="term" value="F:ATP binding"/>
    <property type="evidence" value="ECO:0007669"/>
    <property type="project" value="UniProtKB-UniRule"/>
</dbReference>
<dbReference type="SMART" id="SM00220">
    <property type="entry name" value="S_TKc"/>
    <property type="match status" value="1"/>
</dbReference>
<dbReference type="InterPro" id="IPR000719">
    <property type="entry name" value="Prot_kinase_dom"/>
</dbReference>
<evidence type="ECO:0000256" key="12">
    <source>
        <dbReference type="ARBA" id="ARBA00023170"/>
    </source>
</evidence>
<dbReference type="OrthoDB" id="122279at2759"/>
<feature type="chain" id="PRO_5035316531" description="non-specific serine/threonine protein kinase" evidence="18">
    <location>
        <begin position="23"/>
        <end position="632"/>
    </location>
</feature>
<keyword evidence="3" id="KW-0723">Serine/threonine-protein kinase</keyword>
<dbReference type="InterPro" id="IPR043891">
    <property type="entry name" value="SPARK"/>
</dbReference>
<evidence type="ECO:0000256" key="1">
    <source>
        <dbReference type="ARBA" id="ARBA00004479"/>
    </source>
</evidence>
<evidence type="ECO:0000256" key="13">
    <source>
        <dbReference type="ARBA" id="ARBA00023180"/>
    </source>
</evidence>